<evidence type="ECO:0000313" key="4">
    <source>
        <dbReference type="EMBL" id="MFD0862182.1"/>
    </source>
</evidence>
<evidence type="ECO:0000313" key="5">
    <source>
        <dbReference type="Proteomes" id="UP001596978"/>
    </source>
</evidence>
<evidence type="ECO:0000259" key="3">
    <source>
        <dbReference type="Pfam" id="PF05193"/>
    </source>
</evidence>
<dbReference type="Proteomes" id="UP001596978">
    <property type="component" value="Unassembled WGS sequence"/>
</dbReference>
<protein>
    <submittedName>
        <fullName evidence="4">M16 family metallopeptidase</fullName>
    </submittedName>
</protein>
<keyword evidence="1" id="KW-0732">Signal</keyword>
<dbReference type="SUPFAM" id="SSF63411">
    <property type="entry name" value="LuxS/MPP-like metallohydrolase"/>
    <property type="match status" value="2"/>
</dbReference>
<dbReference type="InterPro" id="IPR050361">
    <property type="entry name" value="MPP/UQCRC_Complex"/>
</dbReference>
<reference evidence="5" key="1">
    <citation type="journal article" date="2019" name="Int. J. Syst. Evol. Microbiol.">
        <title>The Global Catalogue of Microorganisms (GCM) 10K type strain sequencing project: providing services to taxonomists for standard genome sequencing and annotation.</title>
        <authorList>
            <consortium name="The Broad Institute Genomics Platform"/>
            <consortium name="The Broad Institute Genome Sequencing Center for Infectious Disease"/>
            <person name="Wu L."/>
            <person name="Ma J."/>
        </authorList>
    </citation>
    <scope>NUCLEOTIDE SEQUENCE [LARGE SCALE GENOMIC DNA]</scope>
    <source>
        <strain evidence="5">CCUG 62952</strain>
    </source>
</reference>
<dbReference type="InterPro" id="IPR011249">
    <property type="entry name" value="Metalloenz_LuxS/M16"/>
</dbReference>
<evidence type="ECO:0000256" key="1">
    <source>
        <dbReference type="SAM" id="SignalP"/>
    </source>
</evidence>
<dbReference type="EMBL" id="JBHTJH010000004">
    <property type="protein sequence ID" value="MFD0862182.1"/>
    <property type="molecule type" value="Genomic_DNA"/>
</dbReference>
<accession>A0ABW3CYA6</accession>
<dbReference type="Pfam" id="PF00675">
    <property type="entry name" value="Peptidase_M16"/>
    <property type="match status" value="1"/>
</dbReference>
<keyword evidence="5" id="KW-1185">Reference proteome</keyword>
<dbReference type="PANTHER" id="PTHR11851:SF224">
    <property type="entry name" value="PROCESSING PROTEASE"/>
    <property type="match status" value="1"/>
</dbReference>
<dbReference type="Gene3D" id="3.30.830.10">
    <property type="entry name" value="Metalloenzyme, LuxS/M16 peptidase-like"/>
    <property type="match status" value="2"/>
</dbReference>
<sequence length="465" mass="51943">MKKLAYIFITFLIVSFSSRAQEKEVPPKGSEPKGFTLPEKEVVTLDNGLNLVMVPYGAIPKATITIMVKAGNIHEKEDETWLPDLLADLMKEGSTSMDAEEIANRMAGMGGDLNVSVGPHNTNLNSSVLYEFAPDAIGIMADVLMNPSFPESELERLKNDMKRNINLQLSRPQSQARKDFFAKIYPDHPYGNLFSTEEIVDGFTVDAIKKFYDENYGAKRTTVYVAGKFDRKSVEKAVRDAFAAWREGPEDNYPTAKAVASGDLAIIDRAGAPQSTIMYGLPVVDPSDKDYIPLMVTNSILGGSFGSRITSNIREDKGYTYSPRSRVETNYKSGVWYEFADVTTAYTGASLEEIKKEIVRLQNEPPSKEELEGIQNYEAGVFVLRNSTPGGIIGQLSFLEIHDLPESDLQNRVQRIYEVTPEMVQEMTQKYITPDHMTLVVVGDKKVIEKQIEDFQKQVKSPNVE</sequence>
<feature type="signal peptide" evidence="1">
    <location>
        <begin position="1"/>
        <end position="20"/>
    </location>
</feature>
<feature type="domain" description="Peptidase M16 N-terminal" evidence="2">
    <location>
        <begin position="60"/>
        <end position="192"/>
    </location>
</feature>
<comment type="caution">
    <text evidence="4">The sequence shown here is derived from an EMBL/GenBank/DDBJ whole genome shotgun (WGS) entry which is preliminary data.</text>
</comment>
<proteinExistence type="predicted"/>
<dbReference type="InterPro" id="IPR007863">
    <property type="entry name" value="Peptidase_M16_C"/>
</dbReference>
<feature type="domain" description="Peptidase M16 C-terminal" evidence="3">
    <location>
        <begin position="203"/>
        <end position="376"/>
    </location>
</feature>
<name>A0ABW3CYA6_9FLAO</name>
<organism evidence="4 5">
    <name type="scientific">Sungkyunkwania multivorans</name>
    <dbReference type="NCBI Taxonomy" id="1173618"/>
    <lineage>
        <taxon>Bacteria</taxon>
        <taxon>Pseudomonadati</taxon>
        <taxon>Bacteroidota</taxon>
        <taxon>Flavobacteriia</taxon>
        <taxon>Flavobacteriales</taxon>
        <taxon>Flavobacteriaceae</taxon>
        <taxon>Sungkyunkwania</taxon>
    </lineage>
</organism>
<dbReference type="PANTHER" id="PTHR11851">
    <property type="entry name" value="METALLOPROTEASE"/>
    <property type="match status" value="1"/>
</dbReference>
<evidence type="ECO:0000259" key="2">
    <source>
        <dbReference type="Pfam" id="PF00675"/>
    </source>
</evidence>
<dbReference type="Pfam" id="PF05193">
    <property type="entry name" value="Peptidase_M16_C"/>
    <property type="match status" value="1"/>
</dbReference>
<feature type="chain" id="PRO_5046086577" evidence="1">
    <location>
        <begin position="21"/>
        <end position="465"/>
    </location>
</feature>
<gene>
    <name evidence="4" type="ORF">ACFQ1M_08170</name>
</gene>
<dbReference type="InterPro" id="IPR011765">
    <property type="entry name" value="Pept_M16_N"/>
</dbReference>
<dbReference type="RefSeq" id="WP_386406616.1">
    <property type="nucleotide sequence ID" value="NZ_JBHTJH010000004.1"/>
</dbReference>